<accession>A0A645B3E2</accession>
<comment type="caution">
    <text evidence="2">The sequence shown here is derived from an EMBL/GenBank/DDBJ whole genome shotgun (WGS) entry which is preliminary data.</text>
</comment>
<dbReference type="AlphaFoldDB" id="A0A645B3E2"/>
<gene>
    <name evidence="2" type="ORF">SDC9_106818</name>
</gene>
<organism evidence="2">
    <name type="scientific">bioreactor metagenome</name>
    <dbReference type="NCBI Taxonomy" id="1076179"/>
    <lineage>
        <taxon>unclassified sequences</taxon>
        <taxon>metagenomes</taxon>
        <taxon>ecological metagenomes</taxon>
    </lineage>
</organism>
<feature type="compositionally biased region" description="Basic residues" evidence="1">
    <location>
        <begin position="51"/>
        <end position="65"/>
    </location>
</feature>
<feature type="region of interest" description="Disordered" evidence="1">
    <location>
        <begin position="41"/>
        <end position="69"/>
    </location>
</feature>
<evidence type="ECO:0000256" key="1">
    <source>
        <dbReference type="SAM" id="MobiDB-lite"/>
    </source>
</evidence>
<dbReference type="EMBL" id="VSSQ01017555">
    <property type="protein sequence ID" value="MPM59972.1"/>
    <property type="molecule type" value="Genomic_DNA"/>
</dbReference>
<proteinExistence type="predicted"/>
<reference evidence="2" key="1">
    <citation type="submission" date="2019-08" db="EMBL/GenBank/DDBJ databases">
        <authorList>
            <person name="Kucharzyk K."/>
            <person name="Murdoch R.W."/>
            <person name="Higgins S."/>
            <person name="Loffler F."/>
        </authorList>
    </citation>
    <scope>NUCLEOTIDE SEQUENCE</scope>
</reference>
<sequence>MLEVGLLLAVAIHVVGHAAEGEGIRRGHALREDDFPVRGDVQRRGGDFHQRGKRHRTGRPRKGAGRRGDVQRCAAGGEYVLIEDHIAAGDDDDKAASVGHGHGTVERELAVDHGLRHGGRIDFDIAADRGIAHAGDGKADSNQRQIPCCQRAQRGDEQRLFCGGTVLQHNIGKGNVSAADGEPVARLCKDTRNRTRHGDVAESGNRRFSACRERPVDQNVPVGLQRQRRAAQAGDSAEDQIRRRMDGGGAVADGEALERNAVE</sequence>
<feature type="compositionally biased region" description="Basic and acidic residues" evidence="1">
    <location>
        <begin position="41"/>
        <end position="50"/>
    </location>
</feature>
<name>A0A645B3E2_9ZZZZ</name>
<feature type="region of interest" description="Disordered" evidence="1">
    <location>
        <begin position="225"/>
        <end position="263"/>
    </location>
</feature>
<evidence type="ECO:0000313" key="2">
    <source>
        <dbReference type="EMBL" id="MPM59972.1"/>
    </source>
</evidence>
<protein>
    <submittedName>
        <fullName evidence="2">Uncharacterized protein</fullName>
    </submittedName>
</protein>